<proteinExistence type="predicted"/>
<dbReference type="InterPro" id="IPR035986">
    <property type="entry name" value="PKD_dom_sf"/>
</dbReference>
<gene>
    <name evidence="3" type="ORF">EV643_11893</name>
</gene>
<evidence type="ECO:0000259" key="2">
    <source>
        <dbReference type="PROSITE" id="PS50093"/>
    </source>
</evidence>
<feature type="domain" description="PKD" evidence="2">
    <location>
        <begin position="825"/>
        <end position="906"/>
    </location>
</feature>
<dbReference type="CDD" id="cd00146">
    <property type="entry name" value="PKD"/>
    <property type="match status" value="3"/>
</dbReference>
<protein>
    <submittedName>
        <fullName evidence="3">PKD repeat protein</fullName>
    </submittedName>
</protein>
<organism evidence="3 4">
    <name type="scientific">Kribbella caucasensis</name>
    <dbReference type="NCBI Taxonomy" id="2512215"/>
    <lineage>
        <taxon>Bacteria</taxon>
        <taxon>Bacillati</taxon>
        <taxon>Actinomycetota</taxon>
        <taxon>Actinomycetes</taxon>
        <taxon>Propionibacteriales</taxon>
        <taxon>Kribbellaceae</taxon>
        <taxon>Kribbella</taxon>
    </lineage>
</organism>
<dbReference type="PROSITE" id="PS50093">
    <property type="entry name" value="PKD"/>
    <property type="match status" value="3"/>
</dbReference>
<comment type="caution">
    <text evidence="3">The sequence shown here is derived from an EMBL/GenBank/DDBJ whole genome shotgun (WGS) entry which is preliminary data.</text>
</comment>
<dbReference type="AlphaFoldDB" id="A0A4R6K514"/>
<dbReference type="SUPFAM" id="SSF49299">
    <property type="entry name" value="PKD domain"/>
    <property type="match status" value="3"/>
</dbReference>
<sequence>MRKSVVCLFTALLTALAGWLVVLGPSADAVQVSQDRVVSDDPANWTPHVLNGSVKSIQQFGDMIMIGGDFTQVSNRDGTIIYPRTNLAAFNATTGEVSDAFAPNPDGEVAAIIPAGDGTTAYVGGSFNNISGGGSASLARIDVTTGARIGGFKPAKLTGGRIKDLRLAGGRLWIAGMFATVAGIAQPALATLNPATGAHDPYMALPIAGLHNGGVTTVLKMDVTPDGSELVAIGNFDTIAGVKHHQAFMLNLTGASAAVENWQTNFYNTACSASFQTYMRDLDISPDGSYFVISTTGAYGGSLTACDSTARFNTDARGSALTPKWINNTGGDTTYAVAITGSVVYTGGHARWQNNPFSADNAGQGAVSRPGIAALDPINGLPLSWNPTRDRGVGVFDLLATPTGLWVGSDTDRIGASEYHARIAFFPISTGTVIQPNNTPTLPNNLYVAGRRSGTLFITWDNTINRSSFNGTTATALASVPNGGINWGNNRGAFMLNGQLYAGWSDGSFNRRSFDGTTVGASTPVNTGDLLVNMSTWHNEVQGITGMFFDSGRIYFTRSGNSNLFYRYFTPESGVVGANIFTATGSLSGISFNQMNGMFLAGNTLYWGQSTDGSLRKATWNPATGLPVSGTAQTLSTGIDWRARTLFLYQDPTGQGPNQLPTAQSAISCNDLNCSYSSAGSADPDGTIASYAWTFGDGGTSTDASPTHHYAAAGTYSVGLTVTDNRGGTNTITKNVVVTHVNTLPTATFGETCDSLTCAFDGSGSTDPDGPIASYAWNFGDSTTGSGATPSHTYAASGTYTVSLTVTDNEGGTNTTSHPVTVTRVNQAPTASFTTDCTDLACTTDGSASADPDGTLTGYAWDFGDGGTGTGATASHTYAAAGTYTIGLTVTDNDGATASTTRTVSVVDPALAIEFVGSSRTNANASTFNVTVPAAVNAGDALLLFFGDNDPAPTITGPAGWTLVETVASSGQAARLWRKTATAADAGSTVTVTTSALTKADLTLLAYRGTAANPIANSATGSETVSQTAHTTPTLSTSTVGGKLVSYWAEKSSLTTALTAPAGTTVRASGTGTGSGRTTSLAVETNDPVVPGTVGGLTATADSASARVLMFTVVLAAG</sequence>
<dbReference type="RefSeq" id="WP_133803774.1">
    <property type="nucleotide sequence ID" value="NZ_SNWQ01000018.1"/>
</dbReference>
<reference evidence="3 4" key="1">
    <citation type="submission" date="2019-03" db="EMBL/GenBank/DDBJ databases">
        <title>Genomic Encyclopedia of Type Strains, Phase III (KMG-III): the genomes of soil and plant-associated and newly described type strains.</title>
        <authorList>
            <person name="Whitman W."/>
        </authorList>
    </citation>
    <scope>NUCLEOTIDE SEQUENCE [LARGE SCALE GENOMIC DNA]</scope>
    <source>
        <strain evidence="3 4">VKM Ac-2527</strain>
    </source>
</reference>
<keyword evidence="4" id="KW-1185">Reference proteome</keyword>
<dbReference type="Gene3D" id="2.60.40.10">
    <property type="entry name" value="Immunoglobulins"/>
    <property type="match status" value="3"/>
</dbReference>
<dbReference type="Proteomes" id="UP000295388">
    <property type="component" value="Unassembled WGS sequence"/>
</dbReference>
<dbReference type="PANTHER" id="PTHR36842:SF1">
    <property type="entry name" value="PROTEIN TOLB"/>
    <property type="match status" value="1"/>
</dbReference>
<keyword evidence="1" id="KW-0732">Signal</keyword>
<dbReference type="PANTHER" id="PTHR36842">
    <property type="entry name" value="PROTEIN TOLB HOMOLOG"/>
    <property type="match status" value="1"/>
</dbReference>
<dbReference type="GO" id="GO:0005975">
    <property type="term" value="P:carbohydrate metabolic process"/>
    <property type="evidence" value="ECO:0007669"/>
    <property type="project" value="UniProtKB-ARBA"/>
</dbReference>
<dbReference type="InterPro" id="IPR022409">
    <property type="entry name" value="PKD/Chitinase_dom"/>
</dbReference>
<dbReference type="EMBL" id="SNWQ01000018">
    <property type="protein sequence ID" value="TDO43351.1"/>
    <property type="molecule type" value="Genomic_DNA"/>
</dbReference>
<dbReference type="Pfam" id="PF18911">
    <property type="entry name" value="PKD_4"/>
    <property type="match status" value="3"/>
</dbReference>
<dbReference type="OrthoDB" id="9802683at2"/>
<evidence type="ECO:0000313" key="3">
    <source>
        <dbReference type="EMBL" id="TDO43351.1"/>
    </source>
</evidence>
<dbReference type="SUPFAM" id="SSF50998">
    <property type="entry name" value="Quinoprotein alcohol dehydrogenase-like"/>
    <property type="match status" value="1"/>
</dbReference>
<name>A0A4R6K514_9ACTN</name>
<dbReference type="InterPro" id="IPR011047">
    <property type="entry name" value="Quinoprotein_ADH-like_sf"/>
</dbReference>
<feature type="domain" description="PKD" evidence="2">
    <location>
        <begin position="756"/>
        <end position="823"/>
    </location>
</feature>
<evidence type="ECO:0000256" key="1">
    <source>
        <dbReference type="SAM" id="SignalP"/>
    </source>
</evidence>
<dbReference type="SMART" id="SM00089">
    <property type="entry name" value="PKD"/>
    <property type="match status" value="3"/>
</dbReference>
<evidence type="ECO:0000313" key="4">
    <source>
        <dbReference type="Proteomes" id="UP000295388"/>
    </source>
</evidence>
<dbReference type="InterPro" id="IPR000601">
    <property type="entry name" value="PKD_dom"/>
</dbReference>
<feature type="signal peptide" evidence="1">
    <location>
        <begin position="1"/>
        <end position="17"/>
    </location>
</feature>
<feature type="domain" description="PKD" evidence="2">
    <location>
        <begin position="672"/>
        <end position="739"/>
    </location>
</feature>
<accession>A0A4R6K514</accession>
<dbReference type="InterPro" id="IPR013783">
    <property type="entry name" value="Ig-like_fold"/>
</dbReference>
<feature type="chain" id="PRO_5038421491" evidence="1">
    <location>
        <begin position="18"/>
        <end position="1118"/>
    </location>
</feature>